<evidence type="ECO:0000313" key="2">
    <source>
        <dbReference type="Proteomes" id="UP000026915"/>
    </source>
</evidence>
<name>A0A061DZL5_THECC</name>
<protein>
    <submittedName>
        <fullName evidence="1">Uncharacterized protein</fullName>
    </submittedName>
</protein>
<dbReference type="Gramene" id="EOX98184">
    <property type="protein sequence ID" value="EOX98184"/>
    <property type="gene ID" value="TCM_006999"/>
</dbReference>
<sequence length="71" mass="8179">MQSSDGNYIHRGVVGLEFNTKTSKYPNSCDNYLINYSCLINNWVLTATNKNRFLALLFHVWPFLPSSAQHK</sequence>
<accession>A0A061DZL5</accession>
<dbReference type="AlphaFoldDB" id="A0A061DZL5"/>
<dbReference type="Proteomes" id="UP000026915">
    <property type="component" value="Chromosome 2"/>
</dbReference>
<reference evidence="1 2" key="1">
    <citation type="journal article" date="2013" name="Genome Biol.">
        <title>The genome sequence of the most widely cultivated cacao type and its use to identify candidate genes regulating pod color.</title>
        <authorList>
            <person name="Motamayor J.C."/>
            <person name="Mockaitis K."/>
            <person name="Schmutz J."/>
            <person name="Haiminen N."/>
            <person name="Iii D.L."/>
            <person name="Cornejo O."/>
            <person name="Findley S.D."/>
            <person name="Zheng P."/>
            <person name="Utro F."/>
            <person name="Royaert S."/>
            <person name="Saski C."/>
            <person name="Jenkins J."/>
            <person name="Podicheti R."/>
            <person name="Zhao M."/>
            <person name="Scheffler B.E."/>
            <person name="Stack J.C."/>
            <person name="Feltus F.A."/>
            <person name="Mustiga G.M."/>
            <person name="Amores F."/>
            <person name="Phillips W."/>
            <person name="Marelli J.P."/>
            <person name="May G.D."/>
            <person name="Shapiro H."/>
            <person name="Ma J."/>
            <person name="Bustamante C.D."/>
            <person name="Schnell R.J."/>
            <person name="Main D."/>
            <person name="Gilbert D."/>
            <person name="Parida L."/>
            <person name="Kuhn D.N."/>
        </authorList>
    </citation>
    <scope>NUCLEOTIDE SEQUENCE [LARGE SCALE GENOMIC DNA]</scope>
    <source>
        <strain evidence="2">cv. Matina 1-6</strain>
    </source>
</reference>
<gene>
    <name evidence="1" type="ORF">TCM_006999</name>
</gene>
<proteinExistence type="predicted"/>
<keyword evidence="2" id="KW-1185">Reference proteome</keyword>
<dbReference type="InParanoid" id="A0A061DZL5"/>
<organism evidence="1 2">
    <name type="scientific">Theobroma cacao</name>
    <name type="common">Cacao</name>
    <name type="synonym">Cocoa</name>
    <dbReference type="NCBI Taxonomy" id="3641"/>
    <lineage>
        <taxon>Eukaryota</taxon>
        <taxon>Viridiplantae</taxon>
        <taxon>Streptophyta</taxon>
        <taxon>Embryophyta</taxon>
        <taxon>Tracheophyta</taxon>
        <taxon>Spermatophyta</taxon>
        <taxon>Magnoliopsida</taxon>
        <taxon>eudicotyledons</taxon>
        <taxon>Gunneridae</taxon>
        <taxon>Pentapetalae</taxon>
        <taxon>rosids</taxon>
        <taxon>malvids</taxon>
        <taxon>Malvales</taxon>
        <taxon>Malvaceae</taxon>
        <taxon>Byttnerioideae</taxon>
        <taxon>Theobroma</taxon>
    </lineage>
</organism>
<dbReference type="EMBL" id="CM001880">
    <property type="protein sequence ID" value="EOX98184.1"/>
    <property type="molecule type" value="Genomic_DNA"/>
</dbReference>
<evidence type="ECO:0000313" key="1">
    <source>
        <dbReference type="EMBL" id="EOX98184.1"/>
    </source>
</evidence>
<dbReference type="HOGENOM" id="CLU_2745139_0_0_1"/>